<evidence type="ECO:0000313" key="4">
    <source>
        <dbReference type="Proteomes" id="UP000887566"/>
    </source>
</evidence>
<name>A0A914WJY5_9BILA</name>
<protein>
    <submittedName>
        <fullName evidence="5">NERD domain-containing protein</fullName>
    </submittedName>
</protein>
<dbReference type="Pfam" id="PF00270">
    <property type="entry name" value="DEAD"/>
    <property type="match status" value="1"/>
</dbReference>
<dbReference type="SUPFAM" id="SSF52540">
    <property type="entry name" value="P-loop containing nucleoside triphosphate hydrolases"/>
    <property type="match status" value="1"/>
</dbReference>
<evidence type="ECO:0000259" key="3">
    <source>
        <dbReference type="Pfam" id="PF00270"/>
    </source>
</evidence>
<keyword evidence="4" id="KW-1185">Reference proteome</keyword>
<evidence type="ECO:0000256" key="2">
    <source>
        <dbReference type="SAM" id="Phobius"/>
    </source>
</evidence>
<reference evidence="5" key="1">
    <citation type="submission" date="2022-11" db="UniProtKB">
        <authorList>
            <consortium name="WormBaseParasite"/>
        </authorList>
    </citation>
    <scope>IDENTIFICATION</scope>
</reference>
<feature type="domain" description="DEAD/DEAH-box helicase" evidence="3">
    <location>
        <begin position="352"/>
        <end position="429"/>
    </location>
</feature>
<keyword evidence="2" id="KW-0812">Transmembrane</keyword>
<dbReference type="InterPro" id="IPR027417">
    <property type="entry name" value="P-loop_NTPase"/>
</dbReference>
<dbReference type="Proteomes" id="UP000887566">
    <property type="component" value="Unplaced"/>
</dbReference>
<dbReference type="Gene3D" id="3.40.50.300">
    <property type="entry name" value="P-loop containing nucleotide triphosphate hydrolases"/>
    <property type="match status" value="1"/>
</dbReference>
<feature type="transmembrane region" description="Helical" evidence="2">
    <location>
        <begin position="723"/>
        <end position="747"/>
    </location>
</feature>
<dbReference type="WBParaSite" id="PSAMB.scaffold4471size14486.g24394.t1">
    <property type="protein sequence ID" value="PSAMB.scaffold4471size14486.g24394.t1"/>
    <property type="gene ID" value="PSAMB.scaffold4471size14486.g24394"/>
</dbReference>
<dbReference type="GO" id="GO:0005524">
    <property type="term" value="F:ATP binding"/>
    <property type="evidence" value="ECO:0007669"/>
    <property type="project" value="InterPro"/>
</dbReference>
<evidence type="ECO:0000313" key="5">
    <source>
        <dbReference type="WBParaSite" id="PSAMB.scaffold4471size14486.g24394.t1"/>
    </source>
</evidence>
<keyword evidence="2" id="KW-1133">Transmembrane helix</keyword>
<feature type="compositionally biased region" description="Low complexity" evidence="1">
    <location>
        <begin position="11"/>
        <end position="21"/>
    </location>
</feature>
<feature type="region of interest" description="Disordered" evidence="1">
    <location>
        <begin position="1"/>
        <end position="27"/>
    </location>
</feature>
<organism evidence="4 5">
    <name type="scientific">Plectus sambesii</name>
    <dbReference type="NCBI Taxonomy" id="2011161"/>
    <lineage>
        <taxon>Eukaryota</taxon>
        <taxon>Metazoa</taxon>
        <taxon>Ecdysozoa</taxon>
        <taxon>Nematoda</taxon>
        <taxon>Chromadorea</taxon>
        <taxon>Plectida</taxon>
        <taxon>Plectina</taxon>
        <taxon>Plectoidea</taxon>
        <taxon>Plectidae</taxon>
        <taxon>Plectus</taxon>
    </lineage>
</organism>
<keyword evidence="2" id="KW-0472">Membrane</keyword>
<sequence length="790" mass="89096">MLSTLDETVPDDPSSAASPAACPNRDFNENAQKRSFEQACRWNLDHQYQKWNQNGFGKAPICIPEASDVINKPSSLLRPTNRKAADFHPINKERHTNLFKCYKAERIVHKAFEESSVGGILILDVDLGKEAFQIDFLLFHPSLGIVILECKSRDQNTSAEPKSFKNARHKAAEQVKLAAVRLKKVFEILVGAECTTNVHCLVCYPCIEDAEDDSNELFMFKKDFDKQSFAEFWRKFKDKYENTELDCFKDKKYCRFLAILYGYRTAKFIASASNALEIHRMIFTHEGSKAAAIAERRKTFRYSESSAVVDSPPTSPVLLIEGEVSENEDPIQDIHLTPNNDEITPIFLNCEQLKAYDKAKLRRNVVIFGPPGSGKTLLIIMLAMEAAEEDRQGSVLILLPSDSLAIKYANVLNANRFKMKRKIIINPTNSEIRKAARKDGCDDIFADEDLRGAWLQPRSRRPAYTVVSITIGQFYDPSAAAIVQSNLEKRLGKGQYHFVQLKTVMRNTLSIRDYYREFLYENDKQTIVMGHNIDGKAVEKKNVKGIANVCREIKEHIEQYLLDQPRPEGKRMRGKDIAVIVAHEPSSYEVDAIRKYLTQAGIPNGSILEQMQAGGHNDLVAVDISSNVLSHEWCTVIVVDGSNCTFSKRLAHPVVPCSRATAVLIIISTVQCKSHGIFVNCKKLSGVMMRSLHEQIDITHSQVREFALRQLMSVALMSISKPIALSVFAMLITIILIFTMLVAAINIEELEVSGAADNSDRFTFHSIAAIVMLVQFYLMLLPPHYHFSFI</sequence>
<dbReference type="GO" id="GO:0003676">
    <property type="term" value="F:nucleic acid binding"/>
    <property type="evidence" value="ECO:0007669"/>
    <property type="project" value="InterPro"/>
</dbReference>
<evidence type="ECO:0000256" key="1">
    <source>
        <dbReference type="SAM" id="MobiDB-lite"/>
    </source>
</evidence>
<dbReference type="InterPro" id="IPR011545">
    <property type="entry name" value="DEAD/DEAH_box_helicase_dom"/>
</dbReference>
<accession>A0A914WJY5</accession>
<dbReference type="AlphaFoldDB" id="A0A914WJY5"/>
<feature type="transmembrane region" description="Helical" evidence="2">
    <location>
        <begin position="762"/>
        <end position="781"/>
    </location>
</feature>
<proteinExistence type="predicted"/>